<protein>
    <submittedName>
        <fullName evidence="2">Uncharacterized protein</fullName>
    </submittedName>
</protein>
<evidence type="ECO:0000256" key="1">
    <source>
        <dbReference type="SAM" id="MobiDB-lite"/>
    </source>
</evidence>
<feature type="compositionally biased region" description="Polar residues" evidence="1">
    <location>
        <begin position="18"/>
        <end position="27"/>
    </location>
</feature>
<dbReference type="Proteomes" id="UP000712281">
    <property type="component" value="Unassembled WGS sequence"/>
</dbReference>
<comment type="caution">
    <text evidence="2">The sequence shown here is derived from an EMBL/GenBank/DDBJ whole genome shotgun (WGS) entry which is preliminary data.</text>
</comment>
<evidence type="ECO:0000313" key="3">
    <source>
        <dbReference type="Proteomes" id="UP000712281"/>
    </source>
</evidence>
<proteinExistence type="predicted"/>
<reference evidence="2" key="1">
    <citation type="submission" date="2019-12" db="EMBL/GenBank/DDBJ databases">
        <title>Genome sequencing and annotation of Brassica cretica.</title>
        <authorList>
            <person name="Studholme D.J."/>
            <person name="Sarris P.F."/>
        </authorList>
    </citation>
    <scope>NUCLEOTIDE SEQUENCE</scope>
    <source>
        <strain evidence="2">PFS-001/15</strain>
        <tissue evidence="2">Leaf</tissue>
    </source>
</reference>
<name>A0A8S9IAV9_BRACR</name>
<dbReference type="AlphaFoldDB" id="A0A8S9IAV9"/>
<feature type="compositionally biased region" description="Pro residues" evidence="1">
    <location>
        <begin position="30"/>
        <end position="45"/>
    </location>
</feature>
<evidence type="ECO:0000313" key="2">
    <source>
        <dbReference type="EMBL" id="KAF2567011.1"/>
    </source>
</evidence>
<accession>A0A8S9IAV9</accession>
<gene>
    <name evidence="2" type="ORF">F2Q68_00025694</name>
</gene>
<dbReference type="EMBL" id="QGKW02001911">
    <property type="protein sequence ID" value="KAF2567011.1"/>
    <property type="molecule type" value="Genomic_DNA"/>
</dbReference>
<organism evidence="2 3">
    <name type="scientific">Brassica cretica</name>
    <name type="common">Mustard</name>
    <dbReference type="NCBI Taxonomy" id="69181"/>
    <lineage>
        <taxon>Eukaryota</taxon>
        <taxon>Viridiplantae</taxon>
        <taxon>Streptophyta</taxon>
        <taxon>Embryophyta</taxon>
        <taxon>Tracheophyta</taxon>
        <taxon>Spermatophyta</taxon>
        <taxon>Magnoliopsida</taxon>
        <taxon>eudicotyledons</taxon>
        <taxon>Gunneridae</taxon>
        <taxon>Pentapetalae</taxon>
        <taxon>rosids</taxon>
        <taxon>malvids</taxon>
        <taxon>Brassicales</taxon>
        <taxon>Brassicaceae</taxon>
        <taxon>Brassiceae</taxon>
        <taxon>Brassica</taxon>
    </lineage>
</organism>
<feature type="region of interest" description="Disordered" evidence="1">
    <location>
        <begin position="1"/>
        <end position="101"/>
    </location>
</feature>
<sequence length="101" mass="10885">MTPSTSYKRGSPLRVQPQERQQAKPYQSRTPPPPLATAAPPPPKPAAAHRPRSPSRCTRAPSRRLLDSASCKQLRSEPQGKTGISSSMSLGMTDPKPSSLL</sequence>